<dbReference type="EMBL" id="JAGHQM010000601">
    <property type="protein sequence ID" value="KAH0559420.1"/>
    <property type="molecule type" value="Genomic_DNA"/>
</dbReference>
<dbReference type="AlphaFoldDB" id="A0A9P8LBX3"/>
<sequence length="285" mass="31046">MPDPTPNPAVTLQSQHDIVKPSTQQPQNNHRTNLLNIWSISSNSKIIEIGCGQGDCTDVLARTIGPAGHIDAIDPAPLNYGSPETLGEAQARLSQSHIGPRITWHQTTPVEFLTSVEEGVYDVAVFCHSIWYFTSPAVILDTLCALKGKAGKLCIAEYALSATEAGAVPHVLAALARASLEAYKIVSEENIRTALAPDAIRRIAKEAGWKLVGEKRIVPEEGLEDGKWETGTVVNRSFLEEVEKDIKEEKVKVVLTSMREAVREAVDALGEKGVRTMDVWVATFE</sequence>
<name>A0A9P8LBX3_9PEZI</name>
<protein>
    <recommendedName>
        <fullName evidence="3">Methyltransferase domain-containing protein</fullName>
    </recommendedName>
</protein>
<reference evidence="1" key="1">
    <citation type="submission" date="2021-03" db="EMBL/GenBank/DDBJ databases">
        <title>Comparative genomics and phylogenomic investigation of the class Geoglossomycetes provide insights into ecological specialization and systematics.</title>
        <authorList>
            <person name="Melie T."/>
            <person name="Pirro S."/>
            <person name="Miller A.N."/>
            <person name="Quandt A."/>
        </authorList>
    </citation>
    <scope>NUCLEOTIDE SEQUENCE</scope>
    <source>
        <strain evidence="1">CAQ_001_2017</strain>
    </source>
</reference>
<dbReference type="Pfam" id="PF13489">
    <property type="entry name" value="Methyltransf_23"/>
    <property type="match status" value="1"/>
</dbReference>
<dbReference type="CDD" id="cd02440">
    <property type="entry name" value="AdoMet_MTases"/>
    <property type="match status" value="1"/>
</dbReference>
<dbReference type="SUPFAM" id="SSF53335">
    <property type="entry name" value="S-adenosyl-L-methionine-dependent methyltransferases"/>
    <property type="match status" value="1"/>
</dbReference>
<evidence type="ECO:0008006" key="3">
    <source>
        <dbReference type="Google" id="ProtNLM"/>
    </source>
</evidence>
<dbReference type="Proteomes" id="UP000750711">
    <property type="component" value="Unassembled WGS sequence"/>
</dbReference>
<proteinExistence type="predicted"/>
<accession>A0A9P8LBX3</accession>
<keyword evidence="2" id="KW-1185">Reference proteome</keyword>
<comment type="caution">
    <text evidence="1">The sequence shown here is derived from an EMBL/GenBank/DDBJ whole genome shotgun (WGS) entry which is preliminary data.</text>
</comment>
<dbReference type="InterPro" id="IPR029063">
    <property type="entry name" value="SAM-dependent_MTases_sf"/>
</dbReference>
<evidence type="ECO:0000313" key="2">
    <source>
        <dbReference type="Proteomes" id="UP000750711"/>
    </source>
</evidence>
<dbReference type="Gene3D" id="3.40.50.150">
    <property type="entry name" value="Vaccinia Virus protein VP39"/>
    <property type="match status" value="1"/>
</dbReference>
<evidence type="ECO:0000313" key="1">
    <source>
        <dbReference type="EMBL" id="KAH0559420.1"/>
    </source>
</evidence>
<gene>
    <name evidence="1" type="ORF">GP486_004067</name>
</gene>
<organism evidence="1 2">
    <name type="scientific">Trichoglossum hirsutum</name>
    <dbReference type="NCBI Taxonomy" id="265104"/>
    <lineage>
        <taxon>Eukaryota</taxon>
        <taxon>Fungi</taxon>
        <taxon>Dikarya</taxon>
        <taxon>Ascomycota</taxon>
        <taxon>Pezizomycotina</taxon>
        <taxon>Geoglossomycetes</taxon>
        <taxon>Geoglossales</taxon>
        <taxon>Geoglossaceae</taxon>
        <taxon>Trichoglossum</taxon>
    </lineage>
</organism>